<dbReference type="CDD" id="cd05233">
    <property type="entry name" value="SDR_c"/>
    <property type="match status" value="1"/>
</dbReference>
<dbReference type="SUPFAM" id="SSF51735">
    <property type="entry name" value="NAD(P)-binding Rossmann-fold domains"/>
    <property type="match status" value="1"/>
</dbReference>
<protein>
    <recommendedName>
        <fullName evidence="4">NADP(+)-dependent dehydrogenase</fullName>
    </recommendedName>
</protein>
<dbReference type="Pfam" id="PF00106">
    <property type="entry name" value="adh_short"/>
    <property type="match status" value="1"/>
</dbReference>
<dbReference type="PANTHER" id="PTHR42760">
    <property type="entry name" value="SHORT-CHAIN DEHYDROGENASES/REDUCTASES FAMILY MEMBER"/>
    <property type="match status" value="1"/>
</dbReference>
<dbReference type="OrthoDB" id="1933717at2759"/>
<evidence type="ECO:0008006" key="4">
    <source>
        <dbReference type="Google" id="ProtNLM"/>
    </source>
</evidence>
<reference evidence="3" key="1">
    <citation type="submission" date="2019-04" db="EMBL/GenBank/DDBJ databases">
        <title>Friends and foes A comparative genomics studyof 23 Aspergillus species from section Flavi.</title>
        <authorList>
            <consortium name="DOE Joint Genome Institute"/>
            <person name="Kjaerbolling I."/>
            <person name="Vesth T."/>
            <person name="Frisvad J.C."/>
            <person name="Nybo J.L."/>
            <person name="Theobald S."/>
            <person name="Kildgaard S."/>
            <person name="Isbrandt T."/>
            <person name="Kuo A."/>
            <person name="Sato A."/>
            <person name="Lyhne E.K."/>
            <person name="Kogle M.E."/>
            <person name="Wiebenga A."/>
            <person name="Kun R.S."/>
            <person name="Lubbers R.J."/>
            <person name="Makela M.R."/>
            <person name="Barry K."/>
            <person name="Chovatia M."/>
            <person name="Clum A."/>
            <person name="Daum C."/>
            <person name="Haridas S."/>
            <person name="He G."/>
            <person name="LaButti K."/>
            <person name="Lipzen A."/>
            <person name="Mondo S."/>
            <person name="Riley R."/>
            <person name="Salamov A."/>
            <person name="Simmons B.A."/>
            <person name="Magnuson J.K."/>
            <person name="Henrissat B."/>
            <person name="Mortensen U.H."/>
            <person name="Larsen T.O."/>
            <person name="Devries R.P."/>
            <person name="Grigoriev I.V."/>
            <person name="Machida M."/>
            <person name="Baker S.E."/>
            <person name="Andersen M.R."/>
        </authorList>
    </citation>
    <scope>NUCLEOTIDE SEQUENCE [LARGE SCALE GENOMIC DNA]</scope>
    <source>
        <strain evidence="3">IBT 14317</strain>
    </source>
</reference>
<proteinExistence type="inferred from homology"/>
<gene>
    <name evidence="3" type="ORF">BDV23DRAFT_194219</name>
</gene>
<dbReference type="InterPro" id="IPR002347">
    <property type="entry name" value="SDR_fam"/>
</dbReference>
<sequence length="282" mass="29935">MQPPLPSLTTTWHNKSYPAISPSRPELSAAGKTIIITGAGSGIGRATALSFARAGASNIVLVGRTKATLQETQDLLPCSSSVHVASVTDEKSISDIAAAVGAWDVLVLAAGYLSKPMSIQESTTEEWWQSFETNIKGTMITSKAFLPAANPSHAAIIALSAGIVLPPTMLKGLSAYTTSKLALIKVIEYLAVENPSLFAAALHPGMLETTMFKKTGADPTSLPLDVLELPGDFMVWLTSKEASFLNGRYVWANWDVDELKAKAEEIQAGLLLTSGVYGWPFA</sequence>
<dbReference type="PRINTS" id="PR00081">
    <property type="entry name" value="GDHRDH"/>
</dbReference>
<dbReference type="AlphaFoldDB" id="A0A5N7CPA8"/>
<accession>A0A5N7CPA8</accession>
<dbReference type="InterPro" id="IPR036291">
    <property type="entry name" value="NAD(P)-bd_dom_sf"/>
</dbReference>
<organism evidence="3">
    <name type="scientific">Petromyces alliaceus</name>
    <name type="common">Aspergillus alliaceus</name>
    <dbReference type="NCBI Taxonomy" id="209559"/>
    <lineage>
        <taxon>Eukaryota</taxon>
        <taxon>Fungi</taxon>
        <taxon>Dikarya</taxon>
        <taxon>Ascomycota</taxon>
        <taxon>Pezizomycotina</taxon>
        <taxon>Eurotiomycetes</taxon>
        <taxon>Eurotiomycetidae</taxon>
        <taxon>Eurotiales</taxon>
        <taxon>Aspergillaceae</taxon>
        <taxon>Aspergillus</taxon>
        <taxon>Aspergillus subgen. Circumdati</taxon>
    </lineage>
</organism>
<evidence type="ECO:0000256" key="1">
    <source>
        <dbReference type="ARBA" id="ARBA00006484"/>
    </source>
</evidence>
<evidence type="ECO:0000313" key="3">
    <source>
        <dbReference type="EMBL" id="KAE8395528.1"/>
    </source>
</evidence>
<dbReference type="GO" id="GO:0016616">
    <property type="term" value="F:oxidoreductase activity, acting on the CH-OH group of donors, NAD or NADP as acceptor"/>
    <property type="evidence" value="ECO:0007669"/>
    <property type="project" value="TreeGrafter"/>
</dbReference>
<dbReference type="GO" id="GO:0006633">
    <property type="term" value="P:fatty acid biosynthetic process"/>
    <property type="evidence" value="ECO:0007669"/>
    <property type="project" value="TreeGrafter"/>
</dbReference>
<evidence type="ECO:0000256" key="2">
    <source>
        <dbReference type="ARBA" id="ARBA00022857"/>
    </source>
</evidence>
<name>A0A5N7CPA8_PETAA</name>
<dbReference type="PANTHER" id="PTHR42760:SF122">
    <property type="entry name" value="NAD(P)-BINDING PROTEIN"/>
    <property type="match status" value="1"/>
</dbReference>
<dbReference type="GO" id="GO:0048038">
    <property type="term" value="F:quinone binding"/>
    <property type="evidence" value="ECO:0007669"/>
    <property type="project" value="TreeGrafter"/>
</dbReference>
<dbReference type="EMBL" id="ML735218">
    <property type="protein sequence ID" value="KAE8395528.1"/>
    <property type="molecule type" value="Genomic_DNA"/>
</dbReference>
<dbReference type="Proteomes" id="UP000326877">
    <property type="component" value="Unassembled WGS sequence"/>
</dbReference>
<dbReference type="Gene3D" id="3.40.50.720">
    <property type="entry name" value="NAD(P)-binding Rossmann-like Domain"/>
    <property type="match status" value="1"/>
</dbReference>
<keyword evidence="2" id="KW-0521">NADP</keyword>
<comment type="similarity">
    <text evidence="1">Belongs to the short-chain dehydrogenases/reductases (SDR) family.</text>
</comment>